<gene>
    <name evidence="2" type="ORF">SAMN05216277_10536</name>
</gene>
<evidence type="ECO:0000256" key="1">
    <source>
        <dbReference type="SAM" id="Phobius"/>
    </source>
</evidence>
<proteinExistence type="predicted"/>
<keyword evidence="1" id="KW-1133">Transmembrane helix</keyword>
<protein>
    <submittedName>
        <fullName evidence="2">Uncharacterized protein</fullName>
    </submittedName>
</protein>
<dbReference type="AlphaFoldDB" id="A0A1I5RLB4"/>
<dbReference type="EMBL" id="FOXI01000005">
    <property type="protein sequence ID" value="SFP59335.1"/>
    <property type="molecule type" value="Genomic_DNA"/>
</dbReference>
<name>A0A1I5RLB4_9EURY</name>
<keyword evidence="1" id="KW-0472">Membrane</keyword>
<dbReference type="RefSeq" id="WP_074877538.1">
    <property type="nucleotide sequence ID" value="NZ_FOXI01000005.1"/>
</dbReference>
<keyword evidence="3" id="KW-1185">Reference proteome</keyword>
<feature type="transmembrane region" description="Helical" evidence="1">
    <location>
        <begin position="47"/>
        <end position="67"/>
    </location>
</feature>
<keyword evidence="1" id="KW-0812">Transmembrane</keyword>
<feature type="transmembrane region" description="Helical" evidence="1">
    <location>
        <begin position="14"/>
        <end position="35"/>
    </location>
</feature>
<evidence type="ECO:0000313" key="3">
    <source>
        <dbReference type="Proteomes" id="UP000183769"/>
    </source>
</evidence>
<reference evidence="3" key="1">
    <citation type="submission" date="2016-10" db="EMBL/GenBank/DDBJ databases">
        <authorList>
            <person name="Varghese N."/>
            <person name="Submissions S."/>
        </authorList>
    </citation>
    <scope>NUCLEOTIDE SEQUENCE [LARGE SCALE GENOMIC DNA]</scope>
    <source>
        <strain evidence="3">CGMCC 1.10329</strain>
    </source>
</reference>
<organism evidence="2 3">
    <name type="scientific">Halolamina pelagica</name>
    <dbReference type="NCBI Taxonomy" id="699431"/>
    <lineage>
        <taxon>Archaea</taxon>
        <taxon>Methanobacteriati</taxon>
        <taxon>Methanobacteriota</taxon>
        <taxon>Stenosarchaea group</taxon>
        <taxon>Halobacteria</taxon>
        <taxon>Halobacteriales</taxon>
        <taxon>Haloferacaceae</taxon>
    </lineage>
</organism>
<evidence type="ECO:0000313" key="2">
    <source>
        <dbReference type="EMBL" id="SFP59335.1"/>
    </source>
</evidence>
<dbReference type="OrthoDB" id="312756at2157"/>
<dbReference type="Proteomes" id="UP000183769">
    <property type="component" value="Unassembled WGS sequence"/>
</dbReference>
<sequence length="69" mass="7449">MGSDGLVDLDQDTWAVLAKYNLVLTTLFGLLTLWVRAAPPANPESVLLVQNGVLALLFGSIQTYAWISS</sequence>
<accession>A0A1I5RLB4</accession>